<feature type="domain" description="PRD" evidence="5">
    <location>
        <begin position="328"/>
        <end position="435"/>
    </location>
</feature>
<accession>A0A7Z1B393</accession>
<name>A0A7Z1B393_9BACI</name>
<keyword evidence="1" id="KW-0808">Transferase</keyword>
<evidence type="ECO:0000256" key="1">
    <source>
        <dbReference type="ARBA" id="ARBA00022679"/>
    </source>
</evidence>
<dbReference type="Gene3D" id="1.10.1790.10">
    <property type="entry name" value="PRD domain"/>
    <property type="match status" value="1"/>
</dbReference>
<dbReference type="InterPro" id="IPR003501">
    <property type="entry name" value="PTS_EIIB_2/3"/>
</dbReference>
<gene>
    <name evidence="6" type="ORF">B4121_3003</name>
</gene>
<comment type="caution">
    <text evidence="6">The sequence shown here is derived from an EMBL/GenBank/DDBJ whole genome shotgun (WGS) entry which is preliminary data.</text>
</comment>
<dbReference type="AlphaFoldDB" id="A0A7Z1B393"/>
<dbReference type="Pfam" id="PF00874">
    <property type="entry name" value="PRD"/>
    <property type="match status" value="1"/>
</dbReference>
<evidence type="ECO:0000259" key="4">
    <source>
        <dbReference type="PROSITE" id="PS51099"/>
    </source>
</evidence>
<dbReference type="GO" id="GO:0008982">
    <property type="term" value="F:protein-N(PI)-phosphohistidine-sugar phosphotransferase activity"/>
    <property type="evidence" value="ECO:0007669"/>
    <property type="project" value="InterPro"/>
</dbReference>
<dbReference type="Gene3D" id="1.10.10.10">
    <property type="entry name" value="Winged helix-like DNA-binding domain superfamily/Winged helix DNA-binding domain"/>
    <property type="match status" value="1"/>
</dbReference>
<dbReference type="Pfam" id="PF02302">
    <property type="entry name" value="PTS_IIB"/>
    <property type="match status" value="1"/>
</dbReference>
<dbReference type="InterPro" id="IPR050661">
    <property type="entry name" value="BglG_antiterminators"/>
</dbReference>
<sequence length="724" mass="84315">MYDKKEGYQTNLEDRKSHELYPIGKQNENALLYDGNKGGAKMINEKRPAQLLQYLLRVREATMHQLIDHFQLSKRQICYDLDKINHWLTGKQLPEIEYKRKNRLAVPEKLLELRFSEACSDIGRSFIFTQEERIKALYMFLFVRREPISSAHLTQLLQVSKNTVMNDVKKANETLAPFLVAIRYTRQRGYHLIGSEFDKRVPVMHHLSYFLQKPYGKEILHYILKVSGSCDHTQQETKRAVELVSKEYRIQLVEERLNEFVYFLMMYSIRVAEGKIVRFHQEEGELLKQSPLKNAAVRLVNELRIPVYETELCYILIQLLGLSFGQQPAHDPLYQLCEKLVFEFESRACITFPRRREVAESLYRHLKPAYFRMKYRIPIHNPLLSKIKKEHKELFTIVQKLMRHLEALLNKPVPEEEIGFITIHFGALLEQPVQSGSSKKTAVVICPSGVSSSLMVRRQLESLFSEIVVEKAMSLQAFTPDVFDRYDAVFSTVELKTKKRYYMVGPLMTPAEKSRLVNEVYQELFGVKQKELLTDEFLHILKKHAKIIDEKGLREALKNIIFIQKVTETRGKRPVLKDLLTDETIQMADQIKSWEEAIQTAAKPLLDKEVILKEYTDAMIDNVKKMGPYMIIGPEIAVPHARPEKGVRKVGMSLLKLKEPVYFLDDEQYPVRLLFCIAAVDHTTHLKALSQLTRLLSNKENQDSLKETESLDHIKRLIEAYSSN</sequence>
<dbReference type="InterPro" id="IPR002178">
    <property type="entry name" value="PTS_EIIA_type-2_dom"/>
</dbReference>
<dbReference type="SUPFAM" id="SSF52794">
    <property type="entry name" value="PTS system IIB component-like"/>
    <property type="match status" value="1"/>
</dbReference>
<dbReference type="GO" id="GO:0009401">
    <property type="term" value="P:phosphoenolpyruvate-dependent sugar phosphotransferase system"/>
    <property type="evidence" value="ECO:0007669"/>
    <property type="project" value="InterPro"/>
</dbReference>
<dbReference type="CDD" id="cd05568">
    <property type="entry name" value="PTS_IIB_bgl_like"/>
    <property type="match status" value="1"/>
</dbReference>
<dbReference type="Gene3D" id="3.40.930.10">
    <property type="entry name" value="Mannitol-specific EII, Chain A"/>
    <property type="match status" value="1"/>
</dbReference>
<evidence type="ECO:0000313" key="6">
    <source>
        <dbReference type="EMBL" id="OLF90790.1"/>
    </source>
</evidence>
<organism evidence="6 7">
    <name type="scientific">Bacillus paralicheniformis</name>
    <dbReference type="NCBI Taxonomy" id="1648923"/>
    <lineage>
        <taxon>Bacteria</taxon>
        <taxon>Bacillati</taxon>
        <taxon>Bacillota</taxon>
        <taxon>Bacilli</taxon>
        <taxon>Bacillales</taxon>
        <taxon>Bacillaceae</taxon>
        <taxon>Bacillus</taxon>
    </lineage>
</organism>
<dbReference type="InterPro" id="IPR036634">
    <property type="entry name" value="PRD_sf"/>
</dbReference>
<dbReference type="PROSITE" id="PS51372">
    <property type="entry name" value="PRD_2"/>
    <property type="match status" value="1"/>
</dbReference>
<feature type="domain" description="PTS EIIB type-2" evidence="4">
    <location>
        <begin position="440"/>
        <end position="528"/>
    </location>
</feature>
<dbReference type="PANTHER" id="PTHR30185">
    <property type="entry name" value="CRYPTIC BETA-GLUCOSIDE BGL OPERON ANTITERMINATOR"/>
    <property type="match status" value="1"/>
</dbReference>
<evidence type="ECO:0000259" key="5">
    <source>
        <dbReference type="PROSITE" id="PS51372"/>
    </source>
</evidence>
<proteinExistence type="predicted"/>
<dbReference type="PROSITE" id="PS51094">
    <property type="entry name" value="PTS_EIIA_TYPE_2"/>
    <property type="match status" value="1"/>
</dbReference>
<dbReference type="Gene3D" id="3.40.50.2300">
    <property type="match status" value="1"/>
</dbReference>
<feature type="domain" description="PTS EIIA type-2" evidence="3">
    <location>
        <begin position="578"/>
        <end position="721"/>
    </location>
</feature>
<dbReference type="InterPro" id="IPR013196">
    <property type="entry name" value="HTH_11"/>
</dbReference>
<evidence type="ECO:0000313" key="7">
    <source>
        <dbReference type="Proteomes" id="UP000185604"/>
    </source>
</evidence>
<reference evidence="6 7" key="1">
    <citation type="journal article" date="2016" name="Front. Microbiol.">
        <title>High-Level Heat Resistance of Spores of Bacillus amyloliquefaciens and Bacillus licheniformis Results from the Presence of a spoVA Operon in a Tn1546 Transposon.</title>
        <authorList>
            <person name="Berendsen E.M."/>
            <person name="Koning R.A."/>
            <person name="Boekhorst J."/>
            <person name="de Jong A."/>
            <person name="Kuipers O.P."/>
            <person name="Wells-Bennik M.H."/>
        </authorList>
    </citation>
    <scope>NUCLEOTIDE SEQUENCE [LARGE SCALE GENOMIC DNA]</scope>
    <source>
        <strain evidence="6 7">B4121</strain>
    </source>
</reference>
<dbReference type="Pfam" id="PF00359">
    <property type="entry name" value="PTS_EIIA_2"/>
    <property type="match status" value="1"/>
</dbReference>
<dbReference type="Pfam" id="PF08279">
    <property type="entry name" value="HTH_11"/>
    <property type="match status" value="1"/>
</dbReference>
<dbReference type="InterPro" id="IPR016152">
    <property type="entry name" value="PTrfase/Anion_transptr"/>
</dbReference>
<protein>
    <submittedName>
        <fullName evidence="6">Galactitol operon regulator</fullName>
    </submittedName>
</protein>
<dbReference type="InterPro" id="IPR013011">
    <property type="entry name" value="PTS_EIIB_2"/>
</dbReference>
<dbReference type="InterPro" id="IPR036095">
    <property type="entry name" value="PTS_EIIB-like_sf"/>
</dbReference>
<evidence type="ECO:0000256" key="2">
    <source>
        <dbReference type="ARBA" id="ARBA00022737"/>
    </source>
</evidence>
<evidence type="ECO:0000259" key="3">
    <source>
        <dbReference type="PROSITE" id="PS51094"/>
    </source>
</evidence>
<dbReference type="SUPFAM" id="SSF55804">
    <property type="entry name" value="Phoshotransferase/anion transport protein"/>
    <property type="match status" value="1"/>
</dbReference>
<dbReference type="SUPFAM" id="SSF63520">
    <property type="entry name" value="PTS-regulatory domain, PRD"/>
    <property type="match status" value="1"/>
</dbReference>
<dbReference type="PROSITE" id="PS51099">
    <property type="entry name" value="PTS_EIIB_TYPE_2"/>
    <property type="match status" value="1"/>
</dbReference>
<dbReference type="InterPro" id="IPR036388">
    <property type="entry name" value="WH-like_DNA-bd_sf"/>
</dbReference>
<dbReference type="PANTHER" id="PTHR30185:SF9">
    <property type="entry name" value="MANNITOL-SPECIFIC PHOSPHOTRANSFERASE ENZYME IIA COMPONENT"/>
    <property type="match status" value="1"/>
</dbReference>
<dbReference type="EMBL" id="LKPO01000020">
    <property type="protein sequence ID" value="OLF90790.1"/>
    <property type="molecule type" value="Genomic_DNA"/>
</dbReference>
<dbReference type="Proteomes" id="UP000185604">
    <property type="component" value="Unassembled WGS sequence"/>
</dbReference>
<keyword evidence="2" id="KW-0677">Repeat</keyword>
<dbReference type="CDD" id="cd00211">
    <property type="entry name" value="PTS_IIA_fru"/>
    <property type="match status" value="1"/>
</dbReference>
<dbReference type="GO" id="GO:0006355">
    <property type="term" value="P:regulation of DNA-templated transcription"/>
    <property type="evidence" value="ECO:0007669"/>
    <property type="project" value="InterPro"/>
</dbReference>
<dbReference type="InterPro" id="IPR011608">
    <property type="entry name" value="PRD"/>
</dbReference>